<accession>E9HXB6</accession>
<proteinExistence type="predicted"/>
<evidence type="ECO:0000313" key="1">
    <source>
        <dbReference type="EMBL" id="EFX63619.1"/>
    </source>
</evidence>
<dbReference type="HOGENOM" id="CLU_1639596_0_0_1"/>
<dbReference type="Pfam" id="PF09979">
    <property type="entry name" value="DUF2213"/>
    <property type="match status" value="1"/>
</dbReference>
<organism evidence="1 2">
    <name type="scientific">Daphnia pulex</name>
    <name type="common">Water flea</name>
    <dbReference type="NCBI Taxonomy" id="6669"/>
    <lineage>
        <taxon>Eukaryota</taxon>
        <taxon>Metazoa</taxon>
        <taxon>Ecdysozoa</taxon>
        <taxon>Arthropoda</taxon>
        <taxon>Crustacea</taxon>
        <taxon>Branchiopoda</taxon>
        <taxon>Diplostraca</taxon>
        <taxon>Cladocera</taxon>
        <taxon>Anomopoda</taxon>
        <taxon>Daphniidae</taxon>
        <taxon>Daphnia</taxon>
    </lineage>
</organism>
<dbReference type="KEGG" id="dpx:DAPPUDRAFT_119060"/>
<dbReference type="AlphaFoldDB" id="E9HXB6"/>
<dbReference type="InParanoid" id="E9HXB6"/>
<name>E9HXB6_DAPPU</name>
<keyword evidence="2" id="KW-1185">Reference proteome</keyword>
<protein>
    <submittedName>
        <fullName evidence="1">Uncharacterized protein</fullName>
    </submittedName>
</protein>
<dbReference type="Proteomes" id="UP000000305">
    <property type="component" value="Unassembled WGS sequence"/>
</dbReference>
<feature type="non-terminal residue" evidence="1">
    <location>
        <position position="162"/>
    </location>
</feature>
<sequence>MTYEINVDGKKIVAPVLASPDELYKQTSLDSLVGLGIYFGHDADTSTLDNAIGIVLAVDVEESYRLDTPELRYVYDEYDRRYPIPDTTDGILGHTKYAKLTLGFFNQADVDRIDAGERELSAGYDAQIIEKAGIWYGTPYQYVKQNITYDHSAVLPQNTARG</sequence>
<evidence type="ECO:0000313" key="2">
    <source>
        <dbReference type="Proteomes" id="UP000000305"/>
    </source>
</evidence>
<dbReference type="InterPro" id="IPR016913">
    <property type="entry name" value="UCP029215"/>
</dbReference>
<reference evidence="1 2" key="1">
    <citation type="journal article" date="2011" name="Science">
        <title>The ecoresponsive genome of Daphnia pulex.</title>
        <authorList>
            <person name="Colbourne J.K."/>
            <person name="Pfrender M.E."/>
            <person name="Gilbert D."/>
            <person name="Thomas W.K."/>
            <person name="Tucker A."/>
            <person name="Oakley T.H."/>
            <person name="Tokishita S."/>
            <person name="Aerts A."/>
            <person name="Arnold G.J."/>
            <person name="Basu M.K."/>
            <person name="Bauer D.J."/>
            <person name="Caceres C.E."/>
            <person name="Carmel L."/>
            <person name="Casola C."/>
            <person name="Choi J.H."/>
            <person name="Detter J.C."/>
            <person name="Dong Q."/>
            <person name="Dusheyko S."/>
            <person name="Eads B.D."/>
            <person name="Frohlich T."/>
            <person name="Geiler-Samerotte K.A."/>
            <person name="Gerlach D."/>
            <person name="Hatcher P."/>
            <person name="Jogdeo S."/>
            <person name="Krijgsveld J."/>
            <person name="Kriventseva E.V."/>
            <person name="Kultz D."/>
            <person name="Laforsch C."/>
            <person name="Lindquist E."/>
            <person name="Lopez J."/>
            <person name="Manak J.R."/>
            <person name="Muller J."/>
            <person name="Pangilinan J."/>
            <person name="Patwardhan R.P."/>
            <person name="Pitluck S."/>
            <person name="Pritham E.J."/>
            <person name="Rechtsteiner A."/>
            <person name="Rho M."/>
            <person name="Rogozin I.B."/>
            <person name="Sakarya O."/>
            <person name="Salamov A."/>
            <person name="Schaack S."/>
            <person name="Shapiro H."/>
            <person name="Shiga Y."/>
            <person name="Skalitzky C."/>
            <person name="Smith Z."/>
            <person name="Souvorov A."/>
            <person name="Sung W."/>
            <person name="Tang Z."/>
            <person name="Tsuchiya D."/>
            <person name="Tu H."/>
            <person name="Vos H."/>
            <person name="Wang M."/>
            <person name="Wolf Y.I."/>
            <person name="Yamagata H."/>
            <person name="Yamada T."/>
            <person name="Ye Y."/>
            <person name="Shaw J.R."/>
            <person name="Andrews J."/>
            <person name="Crease T.J."/>
            <person name="Tang H."/>
            <person name="Lucas S.M."/>
            <person name="Robertson H.M."/>
            <person name="Bork P."/>
            <person name="Koonin E.V."/>
            <person name="Zdobnov E.M."/>
            <person name="Grigoriev I.V."/>
            <person name="Lynch M."/>
            <person name="Boore J.L."/>
        </authorList>
    </citation>
    <scope>NUCLEOTIDE SEQUENCE [LARGE SCALE GENOMIC DNA]</scope>
</reference>
<gene>
    <name evidence="1" type="ORF">DAPPUDRAFT_119060</name>
</gene>
<dbReference type="EMBL" id="GL733022">
    <property type="protein sequence ID" value="EFX63619.1"/>
    <property type="molecule type" value="Genomic_DNA"/>
</dbReference>